<evidence type="ECO:0000256" key="4">
    <source>
        <dbReference type="ARBA" id="ARBA00022500"/>
    </source>
</evidence>
<keyword evidence="4" id="KW-0145">Chemotaxis</keyword>
<sequence>MLLRSMNISLRASLSFALIALLAVALGGLSLLEMRRMNEQSNQVDQNWLPSIVAVNSVALTSTQIRTLTLRLLVLRDNADAQALVARVQQLDEQLFLQEGVYAGLITLPDEKAAFERYLRAKTAYLDDQHRVIQLVQQGHKEEAITVVDAGPYLANADSMLKELLSIIRMNNAAGEQAADQNNAVFHGAIGLVLGILVVVLALTGTLAWLLTRSIVQPLRQALAIAQTIAAGDLCESIVVSGKDEPARLLLALQNMQASLRSTLQKIAGSSSQLASAAEELQAVTEDSTRALQQQSDEVEQAATAVNQMTAAVEEVARNAVSTSEASRQTDEIAHHGRQQVQRTVDSISQLTDDVATTSGQVEHLAGDVRNIGQVLEVIRAIAEQTNLLALNAAIEAARAGDAGRGFAVVADEVRALAHRTQQSTQEIESMINTIEQGSASAVDAMRNSNQRAHATLDVALASGQALDEITQAITAINERNLVIASASEEQAQVAREVDRNLVNIRDLSAQTSAGANQSNAASQDLANLAVELNLLVTQFKL</sequence>
<evidence type="ECO:0000256" key="11">
    <source>
        <dbReference type="SAM" id="Phobius"/>
    </source>
</evidence>
<keyword evidence="8 10" id="KW-0807">Transducer</keyword>
<dbReference type="SUPFAM" id="SSF58104">
    <property type="entry name" value="Methyl-accepting chemotaxis protein (MCP) signaling domain"/>
    <property type="match status" value="1"/>
</dbReference>
<dbReference type="PROSITE" id="PS50111">
    <property type="entry name" value="CHEMOTAXIS_TRANSDUC_2"/>
    <property type="match status" value="1"/>
</dbReference>
<dbReference type="CDD" id="cd06225">
    <property type="entry name" value="HAMP"/>
    <property type="match status" value="1"/>
</dbReference>
<dbReference type="Gene3D" id="1.10.287.950">
    <property type="entry name" value="Methyl-accepting chemotaxis protein"/>
    <property type="match status" value="1"/>
</dbReference>
<comment type="subcellular location">
    <subcellularLocation>
        <location evidence="1">Cell membrane</location>
        <topology evidence="1">Multi-pass membrane protein</topology>
    </subcellularLocation>
</comment>
<accession>A0A6M0CSJ2</accession>
<dbReference type="PANTHER" id="PTHR32089:SF120">
    <property type="entry name" value="METHYL-ACCEPTING CHEMOTAXIS PROTEIN TLPQ"/>
    <property type="match status" value="1"/>
</dbReference>
<dbReference type="PRINTS" id="PR00260">
    <property type="entry name" value="CHEMTRNSDUCR"/>
</dbReference>
<dbReference type="GO" id="GO:0004888">
    <property type="term" value="F:transmembrane signaling receptor activity"/>
    <property type="evidence" value="ECO:0007669"/>
    <property type="project" value="InterPro"/>
</dbReference>
<keyword evidence="7 11" id="KW-0472">Membrane</keyword>
<dbReference type="FunFam" id="1.10.287.950:FF:000001">
    <property type="entry name" value="Methyl-accepting chemotaxis sensory transducer"/>
    <property type="match status" value="1"/>
</dbReference>
<evidence type="ECO:0000256" key="7">
    <source>
        <dbReference type="ARBA" id="ARBA00023136"/>
    </source>
</evidence>
<feature type="domain" description="Methyl-accepting transducer" evidence="12">
    <location>
        <begin position="270"/>
        <end position="506"/>
    </location>
</feature>
<keyword evidence="6 11" id="KW-1133">Transmembrane helix</keyword>
<dbReference type="Pfam" id="PF00672">
    <property type="entry name" value="HAMP"/>
    <property type="match status" value="1"/>
</dbReference>
<feature type="transmembrane region" description="Helical" evidence="11">
    <location>
        <begin position="185"/>
        <end position="211"/>
    </location>
</feature>
<dbReference type="Proteomes" id="UP000480410">
    <property type="component" value="Unassembled WGS sequence"/>
</dbReference>
<evidence type="ECO:0000313" key="14">
    <source>
        <dbReference type="EMBL" id="NER60548.1"/>
    </source>
</evidence>
<protein>
    <submittedName>
        <fullName evidence="14">Methyl-accepting chemotaxis protein</fullName>
    </submittedName>
</protein>
<dbReference type="AlphaFoldDB" id="A0A6M0CSJ2"/>
<dbReference type="InterPro" id="IPR004089">
    <property type="entry name" value="MCPsignal_dom"/>
</dbReference>
<dbReference type="InterPro" id="IPR004090">
    <property type="entry name" value="Chemotax_Me-accpt_rcpt"/>
</dbReference>
<dbReference type="Pfam" id="PF12729">
    <property type="entry name" value="4HB_MCP_1"/>
    <property type="match status" value="1"/>
</dbReference>
<name>A0A6M0CSJ2_9PSED</name>
<dbReference type="PANTHER" id="PTHR32089">
    <property type="entry name" value="METHYL-ACCEPTING CHEMOTAXIS PROTEIN MCPB"/>
    <property type="match status" value="1"/>
</dbReference>
<comment type="caution">
    <text evidence="14">The sequence shown here is derived from an EMBL/GenBank/DDBJ whole genome shotgun (WGS) entry which is preliminary data.</text>
</comment>
<evidence type="ECO:0000256" key="2">
    <source>
        <dbReference type="ARBA" id="ARBA00022475"/>
    </source>
</evidence>
<proteinExistence type="inferred from homology"/>
<evidence type="ECO:0000259" key="13">
    <source>
        <dbReference type="PROSITE" id="PS50885"/>
    </source>
</evidence>
<keyword evidence="2" id="KW-1003">Cell membrane</keyword>
<dbReference type="EMBL" id="JAAHBV010000250">
    <property type="protein sequence ID" value="NER60548.1"/>
    <property type="molecule type" value="Genomic_DNA"/>
</dbReference>
<dbReference type="CDD" id="cd11386">
    <property type="entry name" value="MCP_signal"/>
    <property type="match status" value="1"/>
</dbReference>
<comment type="similarity">
    <text evidence="9">Belongs to the methyl-accepting chemotaxis (MCP) protein family.</text>
</comment>
<gene>
    <name evidence="14" type="ORF">G3435_12195</name>
</gene>
<reference evidence="14 15" key="1">
    <citation type="submission" date="2020-02" db="EMBL/GenBank/DDBJ databases">
        <title>Broccoli isolated Pseudomonas sp.</title>
        <authorList>
            <person name="Fujikawa T."/>
            <person name="Sawada H."/>
        </authorList>
    </citation>
    <scope>NUCLEOTIDE SEQUENCE [LARGE SCALE GENOMIC DNA]</scope>
    <source>
        <strain evidence="14 15">MAFF212428</strain>
    </source>
</reference>
<keyword evidence="5 11" id="KW-0812">Transmembrane</keyword>
<dbReference type="SMART" id="SM00304">
    <property type="entry name" value="HAMP"/>
    <property type="match status" value="2"/>
</dbReference>
<organism evidence="14 15">
    <name type="scientific">Pseudomonas brassicae</name>
    <dbReference type="NCBI Taxonomy" id="2708063"/>
    <lineage>
        <taxon>Bacteria</taxon>
        <taxon>Pseudomonadati</taxon>
        <taxon>Pseudomonadota</taxon>
        <taxon>Gammaproteobacteria</taxon>
        <taxon>Pseudomonadales</taxon>
        <taxon>Pseudomonadaceae</taxon>
        <taxon>Pseudomonas</taxon>
    </lineage>
</organism>
<evidence type="ECO:0000259" key="12">
    <source>
        <dbReference type="PROSITE" id="PS50111"/>
    </source>
</evidence>
<dbReference type="GO" id="GO:0005886">
    <property type="term" value="C:plasma membrane"/>
    <property type="evidence" value="ECO:0007669"/>
    <property type="project" value="UniProtKB-SubCell"/>
</dbReference>
<dbReference type="SMART" id="SM00283">
    <property type="entry name" value="MA"/>
    <property type="match status" value="1"/>
</dbReference>
<evidence type="ECO:0000313" key="15">
    <source>
        <dbReference type="Proteomes" id="UP000480410"/>
    </source>
</evidence>
<evidence type="ECO:0000256" key="6">
    <source>
        <dbReference type="ARBA" id="ARBA00022989"/>
    </source>
</evidence>
<dbReference type="InterPro" id="IPR024478">
    <property type="entry name" value="HlyB_4HB_MCP"/>
</dbReference>
<evidence type="ECO:0000256" key="3">
    <source>
        <dbReference type="ARBA" id="ARBA00022481"/>
    </source>
</evidence>
<evidence type="ECO:0000256" key="5">
    <source>
        <dbReference type="ARBA" id="ARBA00022692"/>
    </source>
</evidence>
<keyword evidence="3" id="KW-0488">Methylation</keyword>
<feature type="domain" description="HAMP" evidence="13">
    <location>
        <begin position="213"/>
        <end position="265"/>
    </location>
</feature>
<dbReference type="InterPro" id="IPR003660">
    <property type="entry name" value="HAMP_dom"/>
</dbReference>
<evidence type="ECO:0000256" key="9">
    <source>
        <dbReference type="ARBA" id="ARBA00029447"/>
    </source>
</evidence>
<dbReference type="GO" id="GO:0006935">
    <property type="term" value="P:chemotaxis"/>
    <property type="evidence" value="ECO:0007669"/>
    <property type="project" value="UniProtKB-KW"/>
</dbReference>
<dbReference type="GO" id="GO:0007165">
    <property type="term" value="P:signal transduction"/>
    <property type="evidence" value="ECO:0007669"/>
    <property type="project" value="UniProtKB-KW"/>
</dbReference>
<evidence type="ECO:0000256" key="8">
    <source>
        <dbReference type="ARBA" id="ARBA00023224"/>
    </source>
</evidence>
<dbReference type="PROSITE" id="PS50885">
    <property type="entry name" value="HAMP"/>
    <property type="match status" value="1"/>
</dbReference>
<evidence type="ECO:0000256" key="10">
    <source>
        <dbReference type="PROSITE-ProRule" id="PRU00284"/>
    </source>
</evidence>
<evidence type="ECO:0000256" key="1">
    <source>
        <dbReference type="ARBA" id="ARBA00004651"/>
    </source>
</evidence>
<dbReference type="Pfam" id="PF00015">
    <property type="entry name" value="MCPsignal"/>
    <property type="match status" value="1"/>
</dbReference>